<comment type="caution">
    <text evidence="1">The sequence shown here is derived from an EMBL/GenBank/DDBJ whole genome shotgun (WGS) entry which is preliminary data.</text>
</comment>
<dbReference type="AlphaFoldDB" id="A0A8J4VEW0"/>
<keyword evidence="2" id="KW-1185">Reference proteome</keyword>
<dbReference type="Proteomes" id="UP000737018">
    <property type="component" value="Unassembled WGS sequence"/>
</dbReference>
<gene>
    <name evidence="1" type="ORF">CMV_021650</name>
</gene>
<sequence>MTYVRFWKDKWSRNHSLNEMSQTLNMTLKALLSLKQSLNTIVTICCPTDEAFYSLKHPQVPFTLLQYQIAPSNHDKATPENSLTYVSKVSTLLLGHP</sequence>
<organism evidence="1 2">
    <name type="scientific">Castanea mollissima</name>
    <name type="common">Chinese chestnut</name>
    <dbReference type="NCBI Taxonomy" id="60419"/>
    <lineage>
        <taxon>Eukaryota</taxon>
        <taxon>Viridiplantae</taxon>
        <taxon>Streptophyta</taxon>
        <taxon>Embryophyta</taxon>
        <taxon>Tracheophyta</taxon>
        <taxon>Spermatophyta</taxon>
        <taxon>Magnoliopsida</taxon>
        <taxon>eudicotyledons</taxon>
        <taxon>Gunneridae</taxon>
        <taxon>Pentapetalae</taxon>
        <taxon>rosids</taxon>
        <taxon>fabids</taxon>
        <taxon>Fagales</taxon>
        <taxon>Fagaceae</taxon>
        <taxon>Castanea</taxon>
    </lineage>
</organism>
<dbReference type="OrthoDB" id="1893649at2759"/>
<dbReference type="EMBL" id="JRKL02004332">
    <property type="protein sequence ID" value="KAF3952840.1"/>
    <property type="molecule type" value="Genomic_DNA"/>
</dbReference>
<evidence type="ECO:0000313" key="1">
    <source>
        <dbReference type="EMBL" id="KAF3952840.1"/>
    </source>
</evidence>
<protein>
    <submittedName>
        <fullName evidence="1">Uncharacterized protein</fullName>
    </submittedName>
</protein>
<accession>A0A8J4VEW0</accession>
<evidence type="ECO:0000313" key="2">
    <source>
        <dbReference type="Proteomes" id="UP000737018"/>
    </source>
</evidence>
<name>A0A8J4VEW0_9ROSI</name>
<reference evidence="1" key="1">
    <citation type="submission" date="2020-03" db="EMBL/GenBank/DDBJ databases">
        <title>Castanea mollissima Vanexum genome sequencing.</title>
        <authorList>
            <person name="Staton M."/>
        </authorList>
    </citation>
    <scope>NUCLEOTIDE SEQUENCE</scope>
    <source>
        <tissue evidence="1">Leaf</tissue>
    </source>
</reference>
<proteinExistence type="predicted"/>